<dbReference type="EMBL" id="JBHTCJ010000014">
    <property type="protein sequence ID" value="MFC7344208.1"/>
    <property type="molecule type" value="Genomic_DNA"/>
</dbReference>
<dbReference type="PANTHER" id="PTHR31435:SF10">
    <property type="entry name" value="BSR4717 PROTEIN"/>
    <property type="match status" value="1"/>
</dbReference>
<dbReference type="Proteomes" id="UP001596504">
    <property type="component" value="Unassembled WGS sequence"/>
</dbReference>
<evidence type="ECO:0000313" key="2">
    <source>
        <dbReference type="EMBL" id="MFC7344208.1"/>
    </source>
</evidence>
<dbReference type="InterPro" id="IPR016181">
    <property type="entry name" value="Acyl_CoA_acyltransferase"/>
</dbReference>
<dbReference type="InterPro" id="IPR031165">
    <property type="entry name" value="GNAT_YJDJ"/>
</dbReference>
<dbReference type="RefSeq" id="WP_380671783.1">
    <property type="nucleotide sequence ID" value="NZ_JBHTCJ010000014.1"/>
</dbReference>
<keyword evidence="2" id="KW-0808">Transferase</keyword>
<dbReference type="GO" id="GO:0016746">
    <property type="term" value="F:acyltransferase activity"/>
    <property type="evidence" value="ECO:0007669"/>
    <property type="project" value="UniProtKB-KW"/>
</dbReference>
<gene>
    <name evidence="2" type="ORF">ACFQRI_22600</name>
</gene>
<protein>
    <submittedName>
        <fullName evidence="2">GNAT family N-acetyltransferase</fullName>
        <ecNumber evidence="2">2.3.1.-</ecNumber>
    </submittedName>
</protein>
<accession>A0ABW2LP32</accession>
<comment type="caution">
    <text evidence="2">The sequence shown here is derived from an EMBL/GenBank/DDBJ whole genome shotgun (WGS) entry which is preliminary data.</text>
</comment>
<dbReference type="PROSITE" id="PS51729">
    <property type="entry name" value="GNAT_YJDJ"/>
    <property type="match status" value="1"/>
</dbReference>
<name>A0ABW2LP32_9PSEU</name>
<dbReference type="Gene3D" id="3.40.630.30">
    <property type="match status" value="1"/>
</dbReference>
<dbReference type="InterPro" id="IPR045057">
    <property type="entry name" value="Gcn5-rel_NAT"/>
</dbReference>
<evidence type="ECO:0000313" key="3">
    <source>
        <dbReference type="Proteomes" id="UP001596504"/>
    </source>
</evidence>
<dbReference type="EC" id="2.3.1.-" evidence="2"/>
<dbReference type="SUPFAM" id="SSF55729">
    <property type="entry name" value="Acyl-CoA N-acyltransferases (Nat)"/>
    <property type="match status" value="1"/>
</dbReference>
<dbReference type="Pfam" id="PF14542">
    <property type="entry name" value="Acetyltransf_CG"/>
    <property type="match status" value="1"/>
</dbReference>
<keyword evidence="3" id="KW-1185">Reference proteome</keyword>
<dbReference type="PANTHER" id="PTHR31435">
    <property type="entry name" value="PROTEIN NATD1"/>
    <property type="match status" value="1"/>
</dbReference>
<reference evidence="3" key="1">
    <citation type="journal article" date="2019" name="Int. J. Syst. Evol. Microbiol.">
        <title>The Global Catalogue of Microorganisms (GCM) 10K type strain sequencing project: providing services to taxonomists for standard genome sequencing and annotation.</title>
        <authorList>
            <consortium name="The Broad Institute Genomics Platform"/>
            <consortium name="The Broad Institute Genome Sequencing Center for Infectious Disease"/>
            <person name="Wu L."/>
            <person name="Ma J."/>
        </authorList>
    </citation>
    <scope>NUCLEOTIDE SEQUENCE [LARGE SCALE GENOMIC DNA]</scope>
    <source>
        <strain evidence="3">WLHS5</strain>
    </source>
</reference>
<organism evidence="2 3">
    <name type="scientific">Saccharopolyspora griseoalba</name>
    <dbReference type="NCBI Taxonomy" id="1431848"/>
    <lineage>
        <taxon>Bacteria</taxon>
        <taxon>Bacillati</taxon>
        <taxon>Actinomycetota</taxon>
        <taxon>Actinomycetes</taxon>
        <taxon>Pseudonocardiales</taxon>
        <taxon>Pseudonocardiaceae</taxon>
        <taxon>Saccharopolyspora</taxon>
    </lineage>
</organism>
<proteinExistence type="predicted"/>
<feature type="domain" description="N-acetyltransferase" evidence="1">
    <location>
        <begin position="11"/>
        <end position="97"/>
    </location>
</feature>
<sequence>MSESAAEATVALSSSHDRYEITTDDELAGFTEFVDRDGRRIFYHTEIGEEFGGRGLGRQLIDRALSDTRAAELRIVPVCPFVKKHLQRHHEFDDLVDAVTQDAIAAVRERTR</sequence>
<keyword evidence="2" id="KW-0012">Acyltransferase</keyword>
<evidence type="ECO:0000259" key="1">
    <source>
        <dbReference type="PROSITE" id="PS51729"/>
    </source>
</evidence>